<feature type="compositionally biased region" description="Low complexity" evidence="1">
    <location>
        <begin position="101"/>
        <end position="115"/>
    </location>
</feature>
<dbReference type="Proteomes" id="UP000663865">
    <property type="component" value="Unassembled WGS sequence"/>
</dbReference>
<comment type="caution">
    <text evidence="2">The sequence shown here is derived from an EMBL/GenBank/DDBJ whole genome shotgun (WGS) entry which is preliminary data.</text>
</comment>
<dbReference type="EMBL" id="CAJNYV010000849">
    <property type="protein sequence ID" value="CAF3387647.1"/>
    <property type="molecule type" value="Genomic_DNA"/>
</dbReference>
<feature type="compositionally biased region" description="Low complexity" evidence="1">
    <location>
        <begin position="126"/>
        <end position="137"/>
    </location>
</feature>
<name>A0A817Z3Q7_9BILA</name>
<evidence type="ECO:0000313" key="3">
    <source>
        <dbReference type="EMBL" id="CAF4897731.1"/>
    </source>
</evidence>
<feature type="compositionally biased region" description="Polar residues" evidence="1">
    <location>
        <begin position="22"/>
        <end position="49"/>
    </location>
</feature>
<feature type="compositionally biased region" description="Polar residues" evidence="1">
    <location>
        <begin position="138"/>
        <end position="159"/>
    </location>
</feature>
<feature type="region of interest" description="Disordered" evidence="1">
    <location>
        <begin position="1"/>
        <end position="66"/>
    </location>
</feature>
<proteinExistence type="predicted"/>
<feature type="compositionally biased region" description="Polar residues" evidence="1">
    <location>
        <begin position="488"/>
        <end position="516"/>
    </location>
</feature>
<dbReference type="AlphaFoldDB" id="A0A817Z3Q7"/>
<reference evidence="2" key="1">
    <citation type="submission" date="2021-02" db="EMBL/GenBank/DDBJ databases">
        <authorList>
            <person name="Nowell W R."/>
        </authorList>
    </citation>
    <scope>NUCLEOTIDE SEQUENCE</scope>
</reference>
<sequence length="808" mass="92235">MADEQSNAKGEVQDPESGLGTGTQDTVLNSSQPNAGIDSNNSAQNSQLPQIEDIGSDSHESNDDDDNFVFSRKAYRALLKDRARLEAIESQLKNEATAQTSQLNNSNELVNNSLNKTADNDDNITDNDNGTVGTNDNAQSTSNTQHGTIQQPPQVNIDTSVRPRTYASVVTSQGTNNIQPTHIVTQTPKTYASIVCTPSQNNSPIKPVLSQPTMSNQNKQQSFINNQFNKFRNVTGTRSSNLHNTQWSNKNPNTKLHLTMLSQKLSTLNFRELNKIKSLLNKKIQYKQFQFSYAKNPLTVFTANKLRKLIYERIAKSHPISDKEAQNNIGFNQIQHYIIEGILLRLSRLPHTLRDKVIAEYEKESVINYVCKGTNCYHCVNGSVERIYIETLIAEFGPKYHSFINKNKRLRKQLCKLDQLPPSKEDKQVSPHTESIGTKLTKVQKVMTNQSTQTTIINNKNVDLQTDLTTPTRHVSLVNQEVQTMTFDNVTSDETNKLTQDASTEDLTSTSRNNTPGLRESNHSSTEQIQNDINTQMSSRDKNQHYNSKYPCNIKIDSLTHDLPEYNLSFGKKYINFLQRAVKDESIYINEKLNQCYSSALQDYQQAKFDMVESQDQLDVIFLRNEYDFNNWASYIYQLCGVLTNQEKVEMEHRLDYVIALEKISKRKKPIHYNEIFSLFGRYFSFQPAHPLVETNDPDSDEPNDSDSPDTDTEVKIENRDPEPKVTPHNNNHDISSPPNRHLDAKRTSTEETRPNKVVKPKKQSKREQKEITNVNNDDEKSCNFHLEQKYRDYIKRAFKGPDLSEKS</sequence>
<feature type="compositionally biased region" description="Polar residues" evidence="1">
    <location>
        <begin position="728"/>
        <end position="739"/>
    </location>
</feature>
<accession>A0A817Z3Q7</accession>
<evidence type="ECO:0000313" key="4">
    <source>
        <dbReference type="Proteomes" id="UP000663865"/>
    </source>
</evidence>
<dbReference type="EMBL" id="CAJOBS010005313">
    <property type="protein sequence ID" value="CAF4897731.1"/>
    <property type="molecule type" value="Genomic_DNA"/>
</dbReference>
<evidence type="ECO:0000256" key="1">
    <source>
        <dbReference type="SAM" id="MobiDB-lite"/>
    </source>
</evidence>
<feature type="compositionally biased region" description="Acidic residues" evidence="1">
    <location>
        <begin position="696"/>
        <end position="712"/>
    </location>
</feature>
<feature type="region of interest" description="Disordered" evidence="1">
    <location>
        <begin position="96"/>
        <end position="161"/>
    </location>
</feature>
<feature type="compositionally biased region" description="Basic and acidic residues" evidence="1">
    <location>
        <begin position="713"/>
        <end position="726"/>
    </location>
</feature>
<organism evidence="2 4">
    <name type="scientific">Rotaria socialis</name>
    <dbReference type="NCBI Taxonomy" id="392032"/>
    <lineage>
        <taxon>Eukaryota</taxon>
        <taxon>Metazoa</taxon>
        <taxon>Spiralia</taxon>
        <taxon>Gnathifera</taxon>
        <taxon>Rotifera</taxon>
        <taxon>Eurotatoria</taxon>
        <taxon>Bdelloidea</taxon>
        <taxon>Philodinida</taxon>
        <taxon>Philodinidae</taxon>
        <taxon>Rotaria</taxon>
    </lineage>
</organism>
<protein>
    <submittedName>
        <fullName evidence="2">Uncharacterized protein</fullName>
    </submittedName>
</protein>
<feature type="region of interest" description="Disordered" evidence="1">
    <location>
        <begin position="488"/>
        <end position="527"/>
    </location>
</feature>
<evidence type="ECO:0000313" key="2">
    <source>
        <dbReference type="EMBL" id="CAF3387647.1"/>
    </source>
</evidence>
<feature type="region of interest" description="Disordered" evidence="1">
    <location>
        <begin position="691"/>
        <end position="780"/>
    </location>
</feature>
<gene>
    <name evidence="2" type="ORF">KIK155_LOCUS6893</name>
    <name evidence="3" type="ORF">TOA249_LOCUS30455</name>
</gene>
<dbReference type="Proteomes" id="UP000663838">
    <property type="component" value="Unassembled WGS sequence"/>
</dbReference>
<feature type="compositionally biased region" description="Basic and acidic residues" evidence="1">
    <location>
        <begin position="741"/>
        <end position="755"/>
    </location>
</feature>